<dbReference type="FunCoup" id="D8RGK9">
    <property type="interactions" value="173"/>
</dbReference>
<keyword evidence="6 7" id="KW-0408">Iron</keyword>
<dbReference type="KEGG" id="smo:SELMODRAFT_93385"/>
<comment type="similarity">
    <text evidence="7">Belongs to the cytochrome P450 family.</text>
</comment>
<dbReference type="Gene3D" id="1.10.630.10">
    <property type="entry name" value="Cytochrome P450"/>
    <property type="match status" value="1"/>
</dbReference>
<dbReference type="STRING" id="88036.D8RGK9"/>
<evidence type="ECO:0000256" key="2">
    <source>
        <dbReference type="ARBA" id="ARBA00022692"/>
    </source>
</evidence>
<dbReference type="OMA" id="LAIHILY"/>
<protein>
    <submittedName>
        <fullName evidence="8">Uncharacterized protein CYP77C2</fullName>
    </submittedName>
</protein>
<dbReference type="Pfam" id="PF00067">
    <property type="entry name" value="p450"/>
    <property type="match status" value="1"/>
</dbReference>
<evidence type="ECO:0000256" key="5">
    <source>
        <dbReference type="ARBA" id="ARBA00023136"/>
    </source>
</evidence>
<dbReference type="CDD" id="cd11075">
    <property type="entry name" value="CYP77_89"/>
    <property type="match status" value="1"/>
</dbReference>
<evidence type="ECO:0000256" key="6">
    <source>
        <dbReference type="PIRSR" id="PIRSR602401-1"/>
    </source>
</evidence>
<comment type="subcellular location">
    <subcellularLocation>
        <location evidence="1">Membrane</location>
        <topology evidence="1">Single-pass membrane protein</topology>
    </subcellularLocation>
</comment>
<dbReference type="PANTHER" id="PTHR24298:SF800">
    <property type="entry name" value="CYTOCHROME P450 89A2-RELATED"/>
    <property type="match status" value="1"/>
</dbReference>
<feature type="binding site" description="axial binding residue" evidence="6">
    <location>
        <position position="446"/>
    </location>
    <ligand>
        <name>heme</name>
        <dbReference type="ChEBI" id="CHEBI:30413"/>
    </ligand>
    <ligandPart>
        <name>Fe</name>
        <dbReference type="ChEBI" id="CHEBI:18248"/>
    </ligandPart>
</feature>
<dbReference type="Proteomes" id="UP000001514">
    <property type="component" value="Unassembled WGS sequence"/>
</dbReference>
<dbReference type="InterPro" id="IPR051103">
    <property type="entry name" value="Plant_metabolite_P450s"/>
</dbReference>
<gene>
    <name evidence="8" type="primary">CYP77C2</name>
    <name evidence="8" type="ORF">SELMODRAFT_93385</name>
</gene>
<dbReference type="GO" id="GO:0020037">
    <property type="term" value="F:heme binding"/>
    <property type="evidence" value="ECO:0007669"/>
    <property type="project" value="InterPro"/>
</dbReference>
<dbReference type="InterPro" id="IPR001128">
    <property type="entry name" value="Cyt_P450"/>
</dbReference>
<dbReference type="InterPro" id="IPR017972">
    <property type="entry name" value="Cyt_P450_CS"/>
</dbReference>
<sequence>MAFMVAFLAVAVAILAASLLLLSRRRTHLPPGPRGFPLLGNLLQMRSVLGSPMNLQNLARQHGAIMTLRVGSVPLVVVSSSQLAHEALIEKGSIFSSRPSLWQVRLSNYRRNINAAPYGHHWRTVRRNMVSHVLSPHRVHAFEPARQRVISELVEKLRQTSQRADSPDGPAVPVLATLRFTVFSLLSYMCFGQWLDKDAVNGVERMLRHLVTSAGRGGRMSDFVPLLKIVQRSPRDLKLEELVGERRELLLPLIQRAKLLAAEDKLDQNSYLSSLFSLQRQEDHQLKLTDEDLIVLCSEFLNAGADTTANTLEWSLANVIKHPAVQKKLLEEIHSSVGDKPVTEKDIDKLVYLKAVVKETLRKHPPGYTTLPHAVTEPCKLGGYDIPVHATLLFNIYAINNDPELWTNPDEYKPERFLEGPGASADFTASSGALNLIPFGAGRRICPGLGLATLHVHLVLARLVQEFEWNTVPGETAVDLTPIQEFTVVMKQPLRATLKARRL</sequence>
<keyword evidence="2" id="KW-0812">Transmembrane</keyword>
<dbReference type="PRINTS" id="PR00385">
    <property type="entry name" value="P450"/>
</dbReference>
<dbReference type="PROSITE" id="PS00086">
    <property type="entry name" value="CYTOCHROME_P450"/>
    <property type="match status" value="1"/>
</dbReference>
<accession>D8RGK9</accession>
<dbReference type="GO" id="GO:0016020">
    <property type="term" value="C:membrane"/>
    <property type="evidence" value="ECO:0007669"/>
    <property type="project" value="UniProtKB-SubCell"/>
</dbReference>
<keyword evidence="5" id="KW-0472">Membrane</keyword>
<dbReference type="GO" id="GO:0016705">
    <property type="term" value="F:oxidoreductase activity, acting on paired donors, with incorporation or reduction of molecular oxygen"/>
    <property type="evidence" value="ECO:0007669"/>
    <property type="project" value="InterPro"/>
</dbReference>
<proteinExistence type="inferred from homology"/>
<evidence type="ECO:0000313" key="9">
    <source>
        <dbReference type="Proteomes" id="UP000001514"/>
    </source>
</evidence>
<evidence type="ECO:0000256" key="3">
    <source>
        <dbReference type="ARBA" id="ARBA00022723"/>
    </source>
</evidence>
<dbReference type="GO" id="GO:0005506">
    <property type="term" value="F:iron ion binding"/>
    <property type="evidence" value="ECO:0007669"/>
    <property type="project" value="InterPro"/>
</dbReference>
<evidence type="ECO:0000256" key="1">
    <source>
        <dbReference type="ARBA" id="ARBA00004167"/>
    </source>
</evidence>
<organism evidence="9">
    <name type="scientific">Selaginella moellendorffii</name>
    <name type="common">Spikemoss</name>
    <dbReference type="NCBI Taxonomy" id="88036"/>
    <lineage>
        <taxon>Eukaryota</taxon>
        <taxon>Viridiplantae</taxon>
        <taxon>Streptophyta</taxon>
        <taxon>Embryophyta</taxon>
        <taxon>Tracheophyta</taxon>
        <taxon>Lycopodiopsida</taxon>
        <taxon>Selaginellales</taxon>
        <taxon>Selaginellaceae</taxon>
        <taxon>Selaginella</taxon>
    </lineage>
</organism>
<dbReference type="PANTHER" id="PTHR24298">
    <property type="entry name" value="FLAVONOID 3'-MONOOXYGENASE-RELATED"/>
    <property type="match status" value="1"/>
</dbReference>
<keyword evidence="9" id="KW-1185">Reference proteome</keyword>
<evidence type="ECO:0000313" key="8">
    <source>
        <dbReference type="EMBL" id="EFJ28617.1"/>
    </source>
</evidence>
<dbReference type="PRINTS" id="PR00463">
    <property type="entry name" value="EP450I"/>
</dbReference>
<reference evidence="8 9" key="1">
    <citation type="journal article" date="2011" name="Science">
        <title>The Selaginella genome identifies genetic changes associated with the evolution of vascular plants.</title>
        <authorList>
            <person name="Banks J.A."/>
            <person name="Nishiyama T."/>
            <person name="Hasebe M."/>
            <person name="Bowman J.L."/>
            <person name="Gribskov M."/>
            <person name="dePamphilis C."/>
            <person name="Albert V.A."/>
            <person name="Aono N."/>
            <person name="Aoyama T."/>
            <person name="Ambrose B.A."/>
            <person name="Ashton N.W."/>
            <person name="Axtell M.J."/>
            <person name="Barker E."/>
            <person name="Barker M.S."/>
            <person name="Bennetzen J.L."/>
            <person name="Bonawitz N.D."/>
            <person name="Chapple C."/>
            <person name="Cheng C."/>
            <person name="Correa L.G."/>
            <person name="Dacre M."/>
            <person name="DeBarry J."/>
            <person name="Dreyer I."/>
            <person name="Elias M."/>
            <person name="Engstrom E.M."/>
            <person name="Estelle M."/>
            <person name="Feng L."/>
            <person name="Finet C."/>
            <person name="Floyd S.K."/>
            <person name="Frommer W.B."/>
            <person name="Fujita T."/>
            <person name="Gramzow L."/>
            <person name="Gutensohn M."/>
            <person name="Harholt J."/>
            <person name="Hattori M."/>
            <person name="Heyl A."/>
            <person name="Hirai T."/>
            <person name="Hiwatashi Y."/>
            <person name="Ishikawa M."/>
            <person name="Iwata M."/>
            <person name="Karol K.G."/>
            <person name="Koehler B."/>
            <person name="Kolukisaoglu U."/>
            <person name="Kubo M."/>
            <person name="Kurata T."/>
            <person name="Lalonde S."/>
            <person name="Li K."/>
            <person name="Li Y."/>
            <person name="Litt A."/>
            <person name="Lyons E."/>
            <person name="Manning G."/>
            <person name="Maruyama T."/>
            <person name="Michael T.P."/>
            <person name="Mikami K."/>
            <person name="Miyazaki S."/>
            <person name="Morinaga S."/>
            <person name="Murata T."/>
            <person name="Mueller-Roeber B."/>
            <person name="Nelson D.R."/>
            <person name="Obara M."/>
            <person name="Oguri Y."/>
            <person name="Olmstead R.G."/>
            <person name="Onodera N."/>
            <person name="Petersen B.L."/>
            <person name="Pils B."/>
            <person name="Prigge M."/>
            <person name="Rensing S.A."/>
            <person name="Riano-Pachon D.M."/>
            <person name="Roberts A.W."/>
            <person name="Sato Y."/>
            <person name="Scheller H.V."/>
            <person name="Schulz B."/>
            <person name="Schulz C."/>
            <person name="Shakirov E.V."/>
            <person name="Shibagaki N."/>
            <person name="Shinohara N."/>
            <person name="Shippen D.E."/>
            <person name="Soerensen I."/>
            <person name="Sotooka R."/>
            <person name="Sugimoto N."/>
            <person name="Sugita M."/>
            <person name="Sumikawa N."/>
            <person name="Tanurdzic M."/>
            <person name="Theissen G."/>
            <person name="Ulvskov P."/>
            <person name="Wakazuki S."/>
            <person name="Weng J.K."/>
            <person name="Willats W.W."/>
            <person name="Wipf D."/>
            <person name="Wolf P.G."/>
            <person name="Yang L."/>
            <person name="Zimmer A.D."/>
            <person name="Zhu Q."/>
            <person name="Mitros T."/>
            <person name="Hellsten U."/>
            <person name="Loque D."/>
            <person name="Otillar R."/>
            <person name="Salamov A."/>
            <person name="Schmutz J."/>
            <person name="Shapiro H."/>
            <person name="Lindquist E."/>
            <person name="Lucas S."/>
            <person name="Rokhsar D."/>
            <person name="Grigoriev I.V."/>
        </authorList>
    </citation>
    <scope>NUCLEOTIDE SEQUENCE [LARGE SCALE GENOMIC DNA]</scope>
</reference>
<keyword evidence="4" id="KW-1133">Transmembrane helix</keyword>
<keyword evidence="7" id="KW-0560">Oxidoreductase</keyword>
<dbReference type="EMBL" id="GL377579">
    <property type="protein sequence ID" value="EFJ28617.1"/>
    <property type="molecule type" value="Genomic_DNA"/>
</dbReference>
<evidence type="ECO:0000256" key="4">
    <source>
        <dbReference type="ARBA" id="ARBA00022989"/>
    </source>
</evidence>
<dbReference type="eggNOG" id="KOG0156">
    <property type="taxonomic scope" value="Eukaryota"/>
</dbReference>
<dbReference type="InParanoid" id="D8RGK9"/>
<dbReference type="HOGENOM" id="CLU_001570_4_0_1"/>
<comment type="cofactor">
    <cofactor evidence="6">
        <name>heme</name>
        <dbReference type="ChEBI" id="CHEBI:30413"/>
    </cofactor>
</comment>
<dbReference type="GO" id="GO:0004497">
    <property type="term" value="F:monooxygenase activity"/>
    <property type="evidence" value="ECO:0007669"/>
    <property type="project" value="UniProtKB-KW"/>
</dbReference>
<keyword evidence="7" id="KW-0503">Monooxygenase</keyword>
<evidence type="ECO:0000256" key="7">
    <source>
        <dbReference type="RuleBase" id="RU000461"/>
    </source>
</evidence>
<dbReference type="SUPFAM" id="SSF48264">
    <property type="entry name" value="Cytochrome P450"/>
    <property type="match status" value="1"/>
</dbReference>
<dbReference type="InterPro" id="IPR002401">
    <property type="entry name" value="Cyt_P450_E_grp-I"/>
</dbReference>
<dbReference type="AlphaFoldDB" id="D8RGK9"/>
<dbReference type="InterPro" id="IPR036396">
    <property type="entry name" value="Cyt_P450_sf"/>
</dbReference>
<name>D8RGK9_SELML</name>
<keyword evidence="3 6" id="KW-0479">Metal-binding</keyword>
<dbReference type="Gramene" id="EFJ28617">
    <property type="protein sequence ID" value="EFJ28617"/>
    <property type="gene ID" value="SELMODRAFT_93385"/>
</dbReference>
<keyword evidence="6 7" id="KW-0349">Heme</keyword>